<dbReference type="EMBL" id="MLYV02001294">
    <property type="protein sequence ID" value="PSR71162.1"/>
    <property type="molecule type" value="Genomic_DNA"/>
</dbReference>
<evidence type="ECO:0000313" key="2">
    <source>
        <dbReference type="EMBL" id="PSR71162.1"/>
    </source>
</evidence>
<proteinExistence type="predicted"/>
<organism evidence="2 3">
    <name type="scientific">Hermanssonia centrifuga</name>
    <dbReference type="NCBI Taxonomy" id="98765"/>
    <lineage>
        <taxon>Eukaryota</taxon>
        <taxon>Fungi</taxon>
        <taxon>Dikarya</taxon>
        <taxon>Basidiomycota</taxon>
        <taxon>Agaricomycotina</taxon>
        <taxon>Agaricomycetes</taxon>
        <taxon>Polyporales</taxon>
        <taxon>Meruliaceae</taxon>
        <taxon>Hermanssonia</taxon>
    </lineage>
</organism>
<dbReference type="STRING" id="98765.A0A2R6NGR9"/>
<feature type="region of interest" description="Disordered" evidence="1">
    <location>
        <begin position="117"/>
        <end position="155"/>
    </location>
</feature>
<accession>A0A2R6NGR9</accession>
<dbReference type="Proteomes" id="UP000186601">
    <property type="component" value="Unassembled WGS sequence"/>
</dbReference>
<keyword evidence="3" id="KW-1185">Reference proteome</keyword>
<gene>
    <name evidence="2" type="ORF">PHLCEN_2v13008</name>
</gene>
<dbReference type="AlphaFoldDB" id="A0A2R6NGR9"/>
<feature type="compositionally biased region" description="Low complexity" evidence="1">
    <location>
        <begin position="125"/>
        <end position="137"/>
    </location>
</feature>
<dbReference type="OrthoDB" id="3835061at2759"/>
<comment type="caution">
    <text evidence="2">The sequence shown here is derived from an EMBL/GenBank/DDBJ whole genome shotgun (WGS) entry which is preliminary data.</text>
</comment>
<evidence type="ECO:0000256" key="1">
    <source>
        <dbReference type="SAM" id="MobiDB-lite"/>
    </source>
</evidence>
<reference evidence="2 3" key="1">
    <citation type="submission" date="2018-02" db="EMBL/GenBank/DDBJ databases">
        <title>Genome sequence of the basidiomycete white-rot fungus Phlebia centrifuga.</title>
        <authorList>
            <person name="Granchi Z."/>
            <person name="Peng M."/>
            <person name="de Vries R.P."/>
            <person name="Hilden K."/>
            <person name="Makela M.R."/>
            <person name="Grigoriev I."/>
            <person name="Riley R."/>
        </authorList>
    </citation>
    <scope>NUCLEOTIDE SEQUENCE [LARGE SCALE GENOMIC DNA]</scope>
    <source>
        <strain evidence="2 3">FBCC195</strain>
    </source>
</reference>
<sequence>MDLAFAPDGGYFFIHPKGHKWHGLVPALVEKLDSLKGDGKKVNGSYFLEDSTGSRCWNFKGNYSSLQEYVKEHTFTNVATVNLSPFNGLHYFVTFKNSHAKWNLPATWAPDIREVAKQYQHQNASSSGGTADSSSSGHNASRPHKHRSSSSAASVMADVEDGLEMTEKIVKTAGVVISTTGMVAGAGCSVM</sequence>
<evidence type="ECO:0000313" key="3">
    <source>
        <dbReference type="Proteomes" id="UP000186601"/>
    </source>
</evidence>
<protein>
    <submittedName>
        <fullName evidence="2">Uncharacterized protein</fullName>
    </submittedName>
</protein>
<name>A0A2R6NGR9_9APHY</name>